<accession>A0A4Z2J8Y9</accession>
<name>A0A4Z2J8Y9_9TELE</name>
<keyword evidence="2" id="KW-1185">Reference proteome</keyword>
<organism evidence="1 2">
    <name type="scientific">Liparis tanakae</name>
    <name type="common">Tanaka's snailfish</name>
    <dbReference type="NCBI Taxonomy" id="230148"/>
    <lineage>
        <taxon>Eukaryota</taxon>
        <taxon>Metazoa</taxon>
        <taxon>Chordata</taxon>
        <taxon>Craniata</taxon>
        <taxon>Vertebrata</taxon>
        <taxon>Euteleostomi</taxon>
        <taxon>Actinopterygii</taxon>
        <taxon>Neopterygii</taxon>
        <taxon>Teleostei</taxon>
        <taxon>Neoteleostei</taxon>
        <taxon>Acanthomorphata</taxon>
        <taxon>Eupercaria</taxon>
        <taxon>Perciformes</taxon>
        <taxon>Cottioidei</taxon>
        <taxon>Cottales</taxon>
        <taxon>Liparidae</taxon>
        <taxon>Liparis</taxon>
    </lineage>
</organism>
<evidence type="ECO:0000313" key="2">
    <source>
        <dbReference type="Proteomes" id="UP000314294"/>
    </source>
</evidence>
<sequence length="165" mass="18048">MELTETLGSGCLTEDEGMSHCWSPKTKFRWDFDLDDFSTASLKSSPYSALLLYVYVLDRAVACGMMTVMEGERERRRSARSGGYLSFSQKDVGDDVREAAAQHQHHALLTVCYTGHLEMRGALGTGLHVVVEVYSSARRRADLGSQAAVGAHSAEGQQGLLEGWG</sequence>
<proteinExistence type="predicted"/>
<evidence type="ECO:0000313" key="1">
    <source>
        <dbReference type="EMBL" id="TNN86570.1"/>
    </source>
</evidence>
<protein>
    <submittedName>
        <fullName evidence="1">Uncharacterized protein</fullName>
    </submittedName>
</protein>
<dbReference type="EMBL" id="SRLO01000015">
    <property type="protein sequence ID" value="TNN86570.1"/>
    <property type="molecule type" value="Genomic_DNA"/>
</dbReference>
<dbReference type="Proteomes" id="UP000314294">
    <property type="component" value="Unassembled WGS sequence"/>
</dbReference>
<gene>
    <name evidence="1" type="ORF">EYF80_003340</name>
</gene>
<comment type="caution">
    <text evidence="1">The sequence shown here is derived from an EMBL/GenBank/DDBJ whole genome shotgun (WGS) entry which is preliminary data.</text>
</comment>
<dbReference type="AlphaFoldDB" id="A0A4Z2J8Y9"/>
<reference evidence="1 2" key="1">
    <citation type="submission" date="2019-03" db="EMBL/GenBank/DDBJ databases">
        <title>First draft genome of Liparis tanakae, snailfish: a comprehensive survey of snailfish specific genes.</title>
        <authorList>
            <person name="Kim W."/>
            <person name="Song I."/>
            <person name="Jeong J.-H."/>
            <person name="Kim D."/>
            <person name="Kim S."/>
            <person name="Ryu S."/>
            <person name="Song J.Y."/>
            <person name="Lee S.K."/>
        </authorList>
    </citation>
    <scope>NUCLEOTIDE SEQUENCE [LARGE SCALE GENOMIC DNA]</scope>
    <source>
        <tissue evidence="1">Muscle</tissue>
    </source>
</reference>